<dbReference type="Pfam" id="PF17853">
    <property type="entry name" value="GGDEF_2"/>
    <property type="match status" value="1"/>
</dbReference>
<evidence type="ECO:0000313" key="5">
    <source>
        <dbReference type="EMBL" id="RCW42930.1"/>
    </source>
</evidence>
<dbReference type="InterPro" id="IPR025736">
    <property type="entry name" value="PucR_C-HTH_dom"/>
</dbReference>
<protein>
    <submittedName>
        <fullName evidence="5">PucR-like helix-turn-helix protein</fullName>
    </submittedName>
</protein>
<dbReference type="Pfam" id="PF13556">
    <property type="entry name" value="HTH_30"/>
    <property type="match status" value="1"/>
</dbReference>
<evidence type="ECO:0000259" key="2">
    <source>
        <dbReference type="Pfam" id="PF07905"/>
    </source>
</evidence>
<dbReference type="PANTHER" id="PTHR33744:SF17">
    <property type="entry name" value="CONSERVED PROTEIN"/>
    <property type="match status" value="1"/>
</dbReference>
<dbReference type="EMBL" id="QPJC01000008">
    <property type="protein sequence ID" value="RCW42930.1"/>
    <property type="molecule type" value="Genomic_DNA"/>
</dbReference>
<feature type="domain" description="CdaR GGDEF-like" evidence="4">
    <location>
        <begin position="281"/>
        <end position="400"/>
    </location>
</feature>
<dbReference type="InterPro" id="IPR051448">
    <property type="entry name" value="CdaR-like_regulators"/>
</dbReference>
<sequence length="514" mass="55070">MLYGARMLLRDLLDDPGLGLTLLAGREQMDRPVRGIYITDLIDPRRYLHGGELVLSGLVWHTGPADSERFAAALADAGVAALVAGTARLGSAPPDLVEACARHRVPMLEVPVSVSFNTLSERVWRAGNPMSPSRRELVDAVAAGADLEQVLAMAATELGTDCWVLSAAGAVVGGRGELPEKSRSALVREFLASGALPGTVRPAAGASGTSFVLWPIGSDAESRLARWFAVLLDAQQYRSTDREAVAADLATAVALLRSRKQEGRQAASRSVQAALHRLLEGSASSSEFAARLDAAGLPVGEPLRVVALDVDGYGELATTLLREIAAATGVASVTAPLDHGALAVFAGDRCGLAGLDRSLHRTMEDLEYGTGELRLTMGVSDISEAVGLRGAIEEARHARNLAAHRSSRCGIAAAAELATHQVLLASATDDLRRSYRQRVLSRLLAYDETHHSDLVLTLRTFLECSGSWSRCAKRLHVHVNTLRYRIRRVEEITGRDLGDFTTRVDFYLALQLHT</sequence>
<dbReference type="Pfam" id="PF07905">
    <property type="entry name" value="PucR"/>
    <property type="match status" value="1"/>
</dbReference>
<name>A0A368VN36_9ACTN</name>
<organism evidence="5 6">
    <name type="scientific">Halopolyspora algeriensis</name>
    <dbReference type="NCBI Taxonomy" id="1500506"/>
    <lineage>
        <taxon>Bacteria</taxon>
        <taxon>Bacillati</taxon>
        <taxon>Actinomycetota</taxon>
        <taxon>Actinomycetes</taxon>
        <taxon>Actinomycetes incertae sedis</taxon>
        <taxon>Halopolyspora</taxon>
    </lineage>
</organism>
<feature type="domain" description="Purine catabolism PurC-like" evidence="2">
    <location>
        <begin position="11"/>
        <end position="125"/>
    </location>
</feature>
<keyword evidence="6" id="KW-1185">Reference proteome</keyword>
<reference evidence="5 6" key="1">
    <citation type="submission" date="2018-07" db="EMBL/GenBank/DDBJ databases">
        <title>Genomic Encyclopedia of Type Strains, Phase III (KMG-III): the genomes of soil and plant-associated and newly described type strains.</title>
        <authorList>
            <person name="Whitman W."/>
        </authorList>
    </citation>
    <scope>NUCLEOTIDE SEQUENCE [LARGE SCALE GENOMIC DNA]</scope>
    <source>
        <strain evidence="5 6">CECT 8575</strain>
    </source>
</reference>
<dbReference type="InterPro" id="IPR042070">
    <property type="entry name" value="PucR_C-HTH_sf"/>
</dbReference>
<dbReference type="Proteomes" id="UP000253495">
    <property type="component" value="Unassembled WGS sequence"/>
</dbReference>
<dbReference type="Gene3D" id="1.10.10.2840">
    <property type="entry name" value="PucR C-terminal helix-turn-helix domain"/>
    <property type="match status" value="1"/>
</dbReference>
<feature type="domain" description="PucR C-terminal helix-turn-helix" evidence="3">
    <location>
        <begin position="454"/>
        <end position="511"/>
    </location>
</feature>
<gene>
    <name evidence="5" type="ORF">DFQ14_108191</name>
</gene>
<proteinExistence type="inferred from homology"/>
<dbReference type="InterPro" id="IPR012914">
    <property type="entry name" value="PucR_dom"/>
</dbReference>
<evidence type="ECO:0000256" key="1">
    <source>
        <dbReference type="ARBA" id="ARBA00006754"/>
    </source>
</evidence>
<evidence type="ECO:0000259" key="4">
    <source>
        <dbReference type="Pfam" id="PF17853"/>
    </source>
</evidence>
<evidence type="ECO:0000259" key="3">
    <source>
        <dbReference type="Pfam" id="PF13556"/>
    </source>
</evidence>
<evidence type="ECO:0000313" key="6">
    <source>
        <dbReference type="Proteomes" id="UP000253495"/>
    </source>
</evidence>
<dbReference type="PANTHER" id="PTHR33744">
    <property type="entry name" value="CARBOHYDRATE DIACID REGULATOR"/>
    <property type="match status" value="1"/>
</dbReference>
<comment type="similarity">
    <text evidence="1">Belongs to the CdaR family.</text>
</comment>
<dbReference type="InterPro" id="IPR041522">
    <property type="entry name" value="CdaR_GGDEF"/>
</dbReference>
<dbReference type="AlphaFoldDB" id="A0A368VN36"/>
<comment type="caution">
    <text evidence="5">The sequence shown here is derived from an EMBL/GenBank/DDBJ whole genome shotgun (WGS) entry which is preliminary data.</text>
</comment>
<accession>A0A368VN36</accession>